<dbReference type="PANTHER" id="PTHR23079">
    <property type="entry name" value="RNA-DEPENDENT RNA POLYMERASE"/>
    <property type="match status" value="1"/>
</dbReference>
<evidence type="ECO:0000313" key="5">
    <source>
        <dbReference type="Proteomes" id="UP000298663"/>
    </source>
</evidence>
<reference evidence="4 5" key="1">
    <citation type="journal article" date="2015" name="Genome Biol.">
        <title>Comparative genomics of Steinernema reveals deeply conserved gene regulatory networks.</title>
        <authorList>
            <person name="Dillman A.R."/>
            <person name="Macchietto M."/>
            <person name="Porter C.F."/>
            <person name="Rogers A."/>
            <person name="Williams B."/>
            <person name="Antoshechkin I."/>
            <person name="Lee M.M."/>
            <person name="Goodwin Z."/>
            <person name="Lu X."/>
            <person name="Lewis E.E."/>
            <person name="Goodrich-Blair H."/>
            <person name="Stock S.P."/>
            <person name="Adams B.J."/>
            <person name="Sternberg P.W."/>
            <person name="Mortazavi A."/>
        </authorList>
    </citation>
    <scope>NUCLEOTIDE SEQUENCE [LARGE SCALE GENOMIC DNA]</scope>
    <source>
        <strain evidence="4 5">ALL</strain>
    </source>
</reference>
<name>A0A4U8ULY2_STECR</name>
<keyword evidence="1" id="KW-0548">Nucleotidyltransferase</keyword>
<dbReference type="STRING" id="34508.A0A4U8ULY2"/>
<comment type="catalytic activity">
    <reaction evidence="1">
        <text>RNA(n) + a ribonucleoside 5'-triphosphate = RNA(n+1) + diphosphate</text>
        <dbReference type="Rhea" id="RHEA:21248"/>
        <dbReference type="Rhea" id="RHEA-COMP:14527"/>
        <dbReference type="Rhea" id="RHEA-COMP:17342"/>
        <dbReference type="ChEBI" id="CHEBI:33019"/>
        <dbReference type="ChEBI" id="CHEBI:61557"/>
        <dbReference type="ChEBI" id="CHEBI:140395"/>
        <dbReference type="EC" id="2.7.7.48"/>
    </reaction>
</comment>
<keyword evidence="1" id="KW-0808">Transferase</keyword>
<reference evidence="4 5" key="2">
    <citation type="journal article" date="2019" name="G3 (Bethesda)">
        <title>Hybrid Assembly of the Genome of the Entomopathogenic Nematode Steinernema carpocapsae Identifies the X-Chromosome.</title>
        <authorList>
            <person name="Serra L."/>
            <person name="Macchietto M."/>
            <person name="Macias-Munoz A."/>
            <person name="McGill C.J."/>
            <person name="Rodriguez I.M."/>
            <person name="Rodriguez B."/>
            <person name="Murad R."/>
            <person name="Mortazavi A."/>
        </authorList>
    </citation>
    <scope>NUCLEOTIDE SEQUENCE [LARGE SCALE GENOMIC DNA]</scope>
    <source>
        <strain evidence="4 5">ALL</strain>
    </source>
</reference>
<dbReference type="EC" id="2.7.7.48" evidence="1"/>
<evidence type="ECO:0000256" key="1">
    <source>
        <dbReference type="RuleBase" id="RU363098"/>
    </source>
</evidence>
<keyword evidence="1" id="KW-0696">RNA-directed RNA polymerase</keyword>
<evidence type="ECO:0000256" key="2">
    <source>
        <dbReference type="SAM" id="MobiDB-lite"/>
    </source>
</evidence>
<dbReference type="PANTHER" id="PTHR23079:SF55">
    <property type="entry name" value="RNA-DIRECTED RNA POLYMERASE"/>
    <property type="match status" value="1"/>
</dbReference>
<dbReference type="InterPro" id="IPR057596">
    <property type="entry name" value="RDRP_core"/>
</dbReference>
<evidence type="ECO:0000313" key="4">
    <source>
        <dbReference type="EMBL" id="TMS33127.1"/>
    </source>
</evidence>
<keyword evidence="5" id="KW-1185">Reference proteome</keyword>
<feature type="domain" description="RDRP core" evidence="3">
    <location>
        <begin position="155"/>
        <end position="192"/>
    </location>
</feature>
<dbReference type="EMBL" id="AZBU02000001">
    <property type="protein sequence ID" value="TMS33127.1"/>
    <property type="molecule type" value="Genomic_DNA"/>
</dbReference>
<dbReference type="GO" id="GO:0030422">
    <property type="term" value="P:siRNA processing"/>
    <property type="evidence" value="ECO:0007669"/>
    <property type="project" value="TreeGrafter"/>
</dbReference>
<feature type="region of interest" description="Disordered" evidence="2">
    <location>
        <begin position="189"/>
        <end position="249"/>
    </location>
</feature>
<feature type="compositionally biased region" description="Basic and acidic residues" evidence="2">
    <location>
        <begin position="219"/>
        <end position="249"/>
    </location>
</feature>
<dbReference type="EMBL" id="CM016762">
    <property type="protein sequence ID" value="TMS33127.1"/>
    <property type="molecule type" value="Genomic_DNA"/>
</dbReference>
<comment type="caution">
    <text evidence="4">The sequence shown here is derived from an EMBL/GenBank/DDBJ whole genome shotgun (WGS) entry which is preliminary data.</text>
</comment>
<protein>
    <recommendedName>
        <fullName evidence="1">RNA-dependent RNA polymerase</fullName>
        <ecNumber evidence="1">2.7.7.48</ecNumber>
    </recommendedName>
</protein>
<dbReference type="GO" id="GO:0031380">
    <property type="term" value="C:nuclear RNA-directed RNA polymerase complex"/>
    <property type="evidence" value="ECO:0007669"/>
    <property type="project" value="TreeGrafter"/>
</dbReference>
<dbReference type="AlphaFoldDB" id="A0A4U8ULY2"/>
<dbReference type="InterPro" id="IPR007855">
    <property type="entry name" value="RDRP"/>
</dbReference>
<dbReference type="GO" id="GO:0003968">
    <property type="term" value="F:RNA-directed RNA polymerase activity"/>
    <property type="evidence" value="ECO:0007669"/>
    <property type="project" value="UniProtKB-KW"/>
</dbReference>
<organism evidence="4 5">
    <name type="scientific">Steinernema carpocapsae</name>
    <name type="common">Entomopathogenic nematode</name>
    <dbReference type="NCBI Taxonomy" id="34508"/>
    <lineage>
        <taxon>Eukaryota</taxon>
        <taxon>Metazoa</taxon>
        <taxon>Ecdysozoa</taxon>
        <taxon>Nematoda</taxon>
        <taxon>Chromadorea</taxon>
        <taxon>Rhabditida</taxon>
        <taxon>Tylenchina</taxon>
        <taxon>Panagrolaimomorpha</taxon>
        <taxon>Strongyloidoidea</taxon>
        <taxon>Steinernematidae</taxon>
        <taxon>Steinernema</taxon>
    </lineage>
</organism>
<keyword evidence="1" id="KW-0694">RNA-binding</keyword>
<dbReference type="Proteomes" id="UP000298663">
    <property type="component" value="Chromosome X"/>
</dbReference>
<dbReference type="Pfam" id="PF05183">
    <property type="entry name" value="RdRP"/>
    <property type="match status" value="1"/>
</dbReference>
<comment type="similarity">
    <text evidence="1">Belongs to the RdRP family.</text>
</comment>
<dbReference type="GO" id="GO:0003723">
    <property type="term" value="F:RNA binding"/>
    <property type="evidence" value="ECO:0007669"/>
    <property type="project" value="UniProtKB-KW"/>
</dbReference>
<proteinExistence type="inferred from homology"/>
<gene>
    <name evidence="4" type="ORF">L596_000903</name>
</gene>
<accession>A0A4U8ULY2</accession>
<dbReference type="OrthoDB" id="6435754at2759"/>
<feature type="compositionally biased region" description="Basic and acidic residues" evidence="2">
    <location>
        <begin position="189"/>
        <end position="203"/>
    </location>
</feature>
<sequence>MHEILFLLAEGFVEGPVGALEGKDLTVFFSKSFALNFSWIKSPPVTINRLTLCVHQIDSMLNDETKALARLSELTRRIDFNHLTSEKGFQFIDEPFFKSLIQCCVKFTLRKVKQKKQAQLPLSSSRLRRAFREEPLQVGRQANHHWTRLDDQKSSLVAGDARMFTTVDLPELHHLVDVVVFLRYGSRPHSDERLDRNDRELGSRDIGPVGHQQRRVNRHRAEPFARRGPPEDRQASREAQPEADERFAL</sequence>
<evidence type="ECO:0000259" key="3">
    <source>
        <dbReference type="Pfam" id="PF05183"/>
    </source>
</evidence>